<keyword evidence="2 8" id="KW-0963">Cytoplasm</keyword>
<sequence>MARKRASMREGPLAELFRATEAAQRRQGDEGAAGPAAPAPDQQSLIEPAAAAQPVPPPVLDPREQAALEETVEHVHDFAEEPPARMEPEPEPEAAAAPAPARAAKAARRAPAPKPDRPYEPPASRFLHSMPEGAPRLNVGGEAASYLAVIRVVGVGGGGLNAVNRMMDAGIAQVDFVAVNTDMQQLNLSDAPVKIHIGEQLTQGLGSGADPETGRKAAEEAYDQVRHALRGSDMVFVTAGEGGGTGTGAAPVVARIARDLGALTVGIVTTPFRFEGTRRRQAADAGVEALRAACDTVIVIPNDRLLEVLDRSTSMVDAFKIADDVLRQGVQGICDLITMPGLINLDFADVRTIMSDAGSALMGIGYSESANRAREAAERALKSPLIDTEIVGAKGILLSIAGGEDLTLLEVNEAAEVVRRAATDDTNIIFGATVDERLNGQVWVTVIATGLGGSHRRAYTPSSLAGAVAGPRSSPRSSDTELPSFLR</sequence>
<reference evidence="14 15" key="1">
    <citation type="submission" date="2018-07" db="EMBL/GenBank/DDBJ databases">
        <title>High-quality-draft genome sequence of Gaiella occulta.</title>
        <authorList>
            <person name="Severino R."/>
            <person name="Froufe H.J.C."/>
            <person name="Rainey F.A."/>
            <person name="Barroso C."/>
            <person name="Albuquerque L."/>
            <person name="Lobo-Da-Cunha A."/>
            <person name="Da Costa M.S."/>
            <person name="Egas C."/>
        </authorList>
    </citation>
    <scope>NUCLEOTIDE SEQUENCE [LARGE SCALE GENOMIC DNA]</scope>
    <source>
        <strain evidence="14 15">F2-233</strain>
    </source>
</reference>
<dbReference type="InterPro" id="IPR008280">
    <property type="entry name" value="Tub_FtsZ_C"/>
</dbReference>
<dbReference type="SUPFAM" id="SSF55307">
    <property type="entry name" value="Tubulin C-terminal domain-like"/>
    <property type="match status" value="1"/>
</dbReference>
<dbReference type="InterPro" id="IPR000158">
    <property type="entry name" value="Cell_div_FtsZ"/>
</dbReference>
<dbReference type="InterPro" id="IPR037103">
    <property type="entry name" value="Tubulin/FtsZ-like_C"/>
</dbReference>
<dbReference type="GO" id="GO:0003924">
    <property type="term" value="F:GTPase activity"/>
    <property type="evidence" value="ECO:0007669"/>
    <property type="project" value="UniProtKB-UniRule"/>
</dbReference>
<evidence type="ECO:0000256" key="4">
    <source>
        <dbReference type="ARBA" id="ARBA00022741"/>
    </source>
</evidence>
<dbReference type="PROSITE" id="PS01134">
    <property type="entry name" value="FTSZ_1"/>
    <property type="match status" value="1"/>
</dbReference>
<feature type="compositionally biased region" description="Basic and acidic residues" evidence="11">
    <location>
        <begin position="61"/>
        <end position="88"/>
    </location>
</feature>
<dbReference type="FunFam" id="3.40.50.1440:FF:000023">
    <property type="entry name" value="Cell division protein FtsZ"/>
    <property type="match status" value="1"/>
</dbReference>
<keyword evidence="4 8" id="KW-0547">Nucleotide-binding</keyword>
<dbReference type="GO" id="GO:0043093">
    <property type="term" value="P:FtsZ-dependent cytokinesis"/>
    <property type="evidence" value="ECO:0007669"/>
    <property type="project" value="UniProtKB-UniRule"/>
</dbReference>
<dbReference type="HAMAP" id="MF_00909">
    <property type="entry name" value="FtsZ"/>
    <property type="match status" value="1"/>
</dbReference>
<evidence type="ECO:0000256" key="11">
    <source>
        <dbReference type="SAM" id="MobiDB-lite"/>
    </source>
</evidence>
<dbReference type="EMBL" id="QQZY01000002">
    <property type="protein sequence ID" value="RDI75471.1"/>
    <property type="molecule type" value="Genomic_DNA"/>
</dbReference>
<evidence type="ECO:0000256" key="5">
    <source>
        <dbReference type="ARBA" id="ARBA00023134"/>
    </source>
</evidence>
<comment type="function">
    <text evidence="8 10">Essential cell division protein that forms a contractile ring structure (Z ring) at the future cell division site. The regulation of the ring assembly controls the timing and the location of cell division. One of the functions of the FtsZ ring is to recruit other cell division proteins to the septum to produce a new cell wall between the dividing cells. Binds GTP and shows GTPase activity.</text>
</comment>
<dbReference type="InterPro" id="IPR024757">
    <property type="entry name" value="FtsZ_C"/>
</dbReference>
<dbReference type="GO" id="GO:0005525">
    <property type="term" value="F:GTP binding"/>
    <property type="evidence" value="ECO:0007669"/>
    <property type="project" value="UniProtKB-UniRule"/>
</dbReference>
<dbReference type="InterPro" id="IPR018316">
    <property type="entry name" value="Tubulin/FtsZ_2-layer-sand-dom"/>
</dbReference>
<dbReference type="AlphaFoldDB" id="A0A7M2Z0Y0"/>
<feature type="compositionally biased region" description="Low complexity" evidence="11">
    <location>
        <begin position="93"/>
        <end position="104"/>
    </location>
</feature>
<dbReference type="PANTHER" id="PTHR30314">
    <property type="entry name" value="CELL DIVISION PROTEIN FTSZ-RELATED"/>
    <property type="match status" value="1"/>
</dbReference>
<feature type="binding site" evidence="8">
    <location>
        <position position="279"/>
    </location>
    <ligand>
        <name>GTP</name>
        <dbReference type="ChEBI" id="CHEBI:37565"/>
    </ligand>
</feature>
<dbReference type="Gene3D" id="3.40.50.1440">
    <property type="entry name" value="Tubulin/FtsZ, GTPase domain"/>
    <property type="match status" value="1"/>
</dbReference>
<feature type="domain" description="Tubulin/FtsZ GTPase" evidence="12">
    <location>
        <begin position="149"/>
        <end position="341"/>
    </location>
</feature>
<feature type="binding site" evidence="8">
    <location>
        <position position="323"/>
    </location>
    <ligand>
        <name>GTP</name>
        <dbReference type="ChEBI" id="CHEBI:37565"/>
    </ligand>
</feature>
<evidence type="ECO:0000256" key="10">
    <source>
        <dbReference type="RuleBase" id="RU000631"/>
    </source>
</evidence>
<accession>A0A7M2Z0Y0</accession>
<keyword evidence="7 8" id="KW-0131">Cell cycle</keyword>
<organism evidence="14 15">
    <name type="scientific">Gaiella occulta</name>
    <dbReference type="NCBI Taxonomy" id="1002870"/>
    <lineage>
        <taxon>Bacteria</taxon>
        <taxon>Bacillati</taxon>
        <taxon>Actinomycetota</taxon>
        <taxon>Thermoleophilia</taxon>
        <taxon>Gaiellales</taxon>
        <taxon>Gaiellaceae</taxon>
        <taxon>Gaiella</taxon>
    </lineage>
</organism>
<dbReference type="NCBIfam" id="TIGR00065">
    <property type="entry name" value="ftsZ"/>
    <property type="match status" value="1"/>
</dbReference>
<name>A0A7M2Z0Y0_9ACTN</name>
<dbReference type="InterPro" id="IPR045061">
    <property type="entry name" value="FtsZ/CetZ"/>
</dbReference>
<dbReference type="Proteomes" id="UP000254134">
    <property type="component" value="Unassembled WGS sequence"/>
</dbReference>
<dbReference type="GO" id="GO:0051258">
    <property type="term" value="P:protein polymerization"/>
    <property type="evidence" value="ECO:0007669"/>
    <property type="project" value="UniProtKB-UniRule"/>
</dbReference>
<evidence type="ECO:0000256" key="3">
    <source>
        <dbReference type="ARBA" id="ARBA00022618"/>
    </source>
</evidence>
<evidence type="ECO:0000256" key="1">
    <source>
        <dbReference type="ARBA" id="ARBA00009690"/>
    </source>
</evidence>
<evidence type="ECO:0000256" key="8">
    <source>
        <dbReference type="HAMAP-Rule" id="MF_00909"/>
    </source>
</evidence>
<dbReference type="PANTHER" id="PTHR30314:SF3">
    <property type="entry name" value="MITOCHONDRIAL DIVISION PROTEIN FSZA"/>
    <property type="match status" value="1"/>
</dbReference>
<evidence type="ECO:0000256" key="2">
    <source>
        <dbReference type="ARBA" id="ARBA00022490"/>
    </source>
</evidence>
<comment type="similarity">
    <text evidence="1 8 10">Belongs to the FtsZ family.</text>
</comment>
<dbReference type="InterPro" id="IPR020805">
    <property type="entry name" value="Cell_div_FtsZ_CS"/>
</dbReference>
<feature type="region of interest" description="Disordered" evidence="11">
    <location>
        <begin position="1"/>
        <end position="128"/>
    </location>
</feature>
<dbReference type="RefSeq" id="WP_220150479.1">
    <property type="nucleotide sequence ID" value="NZ_QQZY01000002.1"/>
</dbReference>
<dbReference type="InterPro" id="IPR003008">
    <property type="entry name" value="Tubulin_FtsZ_GTPase"/>
</dbReference>
<keyword evidence="3 8" id="KW-0132">Cell division</keyword>
<evidence type="ECO:0000256" key="6">
    <source>
        <dbReference type="ARBA" id="ARBA00023210"/>
    </source>
</evidence>
<evidence type="ECO:0000313" key="14">
    <source>
        <dbReference type="EMBL" id="RDI75471.1"/>
    </source>
</evidence>
<reference evidence="15" key="2">
    <citation type="journal article" date="2019" name="MicrobiologyOpen">
        <title>High-quality draft genome sequence of Gaiella occulta isolated from a 150 meter deep mineral water borehole and comparison with the genome sequences of other deep-branching lineages of the phylum Actinobacteria.</title>
        <authorList>
            <person name="Severino R."/>
            <person name="Froufe H.J.C."/>
            <person name="Barroso C."/>
            <person name="Albuquerque L."/>
            <person name="Lobo-da-Cunha A."/>
            <person name="da Costa M.S."/>
            <person name="Egas C."/>
        </authorList>
    </citation>
    <scope>NUCLEOTIDE SEQUENCE [LARGE SCALE GENOMIC DNA]</scope>
    <source>
        <strain evidence="15">F2-233</strain>
    </source>
</reference>
<comment type="subunit">
    <text evidence="8">Homodimer. Polymerizes to form a dynamic ring structure in a strictly GTP-dependent manner. Interacts directly with several other division proteins.</text>
</comment>
<dbReference type="PRINTS" id="PR00423">
    <property type="entry name" value="CELLDVISFTSZ"/>
</dbReference>
<dbReference type="CDD" id="cd02201">
    <property type="entry name" value="FtsZ_type1"/>
    <property type="match status" value="1"/>
</dbReference>
<evidence type="ECO:0000259" key="13">
    <source>
        <dbReference type="SMART" id="SM00865"/>
    </source>
</evidence>
<keyword evidence="6 8" id="KW-0717">Septation</keyword>
<feature type="binding site" evidence="8">
    <location>
        <begin position="157"/>
        <end position="161"/>
    </location>
    <ligand>
        <name>GTP</name>
        <dbReference type="ChEBI" id="CHEBI:37565"/>
    </ligand>
</feature>
<feature type="binding site" evidence="8">
    <location>
        <begin position="244"/>
        <end position="246"/>
    </location>
    <ligand>
        <name>GTP</name>
        <dbReference type="ChEBI" id="CHEBI:37565"/>
    </ligand>
</feature>
<feature type="region of interest" description="Disordered" evidence="11">
    <location>
        <begin position="464"/>
        <end position="487"/>
    </location>
</feature>
<comment type="subcellular location">
    <subcellularLocation>
        <location evidence="8">Cytoplasm</location>
    </subcellularLocation>
    <text evidence="8">Assembles at midcell at the inner surface of the cytoplasmic membrane.</text>
</comment>
<keyword evidence="5 8" id="KW-0342">GTP-binding</keyword>
<evidence type="ECO:0000256" key="7">
    <source>
        <dbReference type="ARBA" id="ARBA00023306"/>
    </source>
</evidence>
<dbReference type="PROSITE" id="PS01135">
    <property type="entry name" value="FTSZ_2"/>
    <property type="match status" value="1"/>
</dbReference>
<dbReference type="GO" id="GO:0032153">
    <property type="term" value="C:cell division site"/>
    <property type="evidence" value="ECO:0007669"/>
    <property type="project" value="UniProtKB-UniRule"/>
</dbReference>
<evidence type="ECO:0000256" key="9">
    <source>
        <dbReference type="NCBIfam" id="TIGR00065"/>
    </source>
</evidence>
<dbReference type="SMART" id="SM00864">
    <property type="entry name" value="Tubulin"/>
    <property type="match status" value="1"/>
</dbReference>
<dbReference type="SMART" id="SM00865">
    <property type="entry name" value="Tubulin_C"/>
    <property type="match status" value="1"/>
</dbReference>
<dbReference type="Pfam" id="PF00091">
    <property type="entry name" value="Tubulin"/>
    <property type="match status" value="1"/>
</dbReference>
<evidence type="ECO:0000313" key="15">
    <source>
        <dbReference type="Proteomes" id="UP000254134"/>
    </source>
</evidence>
<dbReference type="Gene3D" id="3.30.1330.20">
    <property type="entry name" value="Tubulin/FtsZ, C-terminal domain"/>
    <property type="match status" value="1"/>
</dbReference>
<dbReference type="SUPFAM" id="SSF52490">
    <property type="entry name" value="Tubulin nucleotide-binding domain-like"/>
    <property type="match status" value="1"/>
</dbReference>
<protein>
    <recommendedName>
        <fullName evidence="8 9">Cell division protein FtsZ</fullName>
    </recommendedName>
</protein>
<feature type="domain" description="Tubulin/FtsZ 2-layer sandwich" evidence="13">
    <location>
        <begin position="343"/>
        <end position="460"/>
    </location>
</feature>
<keyword evidence="15" id="KW-1185">Reference proteome</keyword>
<dbReference type="GO" id="GO:0000917">
    <property type="term" value="P:division septum assembly"/>
    <property type="evidence" value="ECO:0007669"/>
    <property type="project" value="UniProtKB-KW"/>
</dbReference>
<comment type="caution">
    <text evidence="14">The sequence shown here is derived from an EMBL/GenBank/DDBJ whole genome shotgun (WGS) entry which is preliminary data.</text>
</comment>
<dbReference type="InterPro" id="IPR036525">
    <property type="entry name" value="Tubulin/FtsZ_GTPase_sf"/>
</dbReference>
<feature type="binding site" evidence="8">
    <location>
        <position position="275"/>
    </location>
    <ligand>
        <name>GTP</name>
        <dbReference type="ChEBI" id="CHEBI:37565"/>
    </ligand>
</feature>
<proteinExistence type="inferred from homology"/>
<evidence type="ECO:0000259" key="12">
    <source>
        <dbReference type="SMART" id="SM00864"/>
    </source>
</evidence>
<gene>
    <name evidence="8" type="primary">ftsZ</name>
    <name evidence="14" type="ORF">Gocc_1269</name>
</gene>
<dbReference type="GO" id="GO:0005737">
    <property type="term" value="C:cytoplasm"/>
    <property type="evidence" value="ECO:0007669"/>
    <property type="project" value="UniProtKB-SubCell"/>
</dbReference>
<dbReference type="Pfam" id="PF12327">
    <property type="entry name" value="FtsZ_C"/>
    <property type="match status" value="1"/>
</dbReference>